<evidence type="ECO:0000256" key="1">
    <source>
        <dbReference type="SAM" id="Phobius"/>
    </source>
</evidence>
<dbReference type="EMBL" id="PVNK01000281">
    <property type="protein sequence ID" value="PRP90453.1"/>
    <property type="molecule type" value="Genomic_DNA"/>
</dbReference>
<organism evidence="2 3">
    <name type="scientific">Enhygromyxa salina</name>
    <dbReference type="NCBI Taxonomy" id="215803"/>
    <lineage>
        <taxon>Bacteria</taxon>
        <taxon>Pseudomonadati</taxon>
        <taxon>Myxococcota</taxon>
        <taxon>Polyangia</taxon>
        <taxon>Nannocystales</taxon>
        <taxon>Nannocystaceae</taxon>
        <taxon>Enhygromyxa</taxon>
    </lineage>
</organism>
<accession>A0A2S9XC66</accession>
<evidence type="ECO:0000313" key="3">
    <source>
        <dbReference type="Proteomes" id="UP000237968"/>
    </source>
</evidence>
<keyword evidence="1" id="KW-1133">Transmembrane helix</keyword>
<dbReference type="OrthoDB" id="7055466at2"/>
<sequence length="352" mass="40446">MSSTSAKPSAKPRAKSGYIVSRWYDWVFFLLPPILALFLGIGISGTPFADDPFTWWGWEVTWSGLLIGVFIHAHLVLVFARSHGNKEIFKLHKLRFLLIPALLYVAMLSSNYVIYTASVVATFWDVYHSGMQTFGFGRIYEAKVGNDPKKGRRLDWALNQLLYAGPIVAGAVMLDHFEDFNEFADVGLMFFTEIPAWMDGNHAYFTWAMIGGGSGFLAYYLYAQIQLHREGHKVSWQKVFLYVTTGATSLYTWGFNSFGEAFFIMNFFHALQYFGIVWATENKNMQKHLRLDGQAIGKPLTLMLFVGLALLYGTWVQFMDPRVHHWWALTLLVSLMHFWYDGFVWSVRKKQV</sequence>
<feature type="transmembrane region" description="Helical" evidence="1">
    <location>
        <begin position="324"/>
        <end position="347"/>
    </location>
</feature>
<dbReference type="RefSeq" id="WP_106395635.1">
    <property type="nucleotide sequence ID" value="NZ_PVNK01000281.1"/>
</dbReference>
<proteinExistence type="predicted"/>
<gene>
    <name evidence="2" type="ORF">ENSA5_64670</name>
</gene>
<feature type="transmembrane region" description="Helical" evidence="1">
    <location>
        <begin position="55"/>
        <end position="80"/>
    </location>
</feature>
<keyword evidence="3" id="KW-1185">Reference proteome</keyword>
<evidence type="ECO:0000313" key="2">
    <source>
        <dbReference type="EMBL" id="PRP90453.1"/>
    </source>
</evidence>
<name>A0A2S9XC66_9BACT</name>
<feature type="transmembrane region" description="Helical" evidence="1">
    <location>
        <begin position="300"/>
        <end position="318"/>
    </location>
</feature>
<keyword evidence="1" id="KW-0472">Membrane</keyword>
<comment type="caution">
    <text evidence="2">The sequence shown here is derived from an EMBL/GenBank/DDBJ whole genome shotgun (WGS) entry which is preliminary data.</text>
</comment>
<reference evidence="2 3" key="1">
    <citation type="submission" date="2018-03" db="EMBL/GenBank/DDBJ databases">
        <title>Draft Genome Sequences of the Obligatory Marine Myxobacteria Enhygromyxa salina SWB005.</title>
        <authorList>
            <person name="Poehlein A."/>
            <person name="Moghaddam J.A."/>
            <person name="Harms H."/>
            <person name="Alanjari M."/>
            <person name="Koenig G.M."/>
            <person name="Daniel R."/>
            <person name="Schaeberle T.F."/>
        </authorList>
    </citation>
    <scope>NUCLEOTIDE SEQUENCE [LARGE SCALE GENOMIC DNA]</scope>
    <source>
        <strain evidence="2 3">SWB005</strain>
    </source>
</reference>
<keyword evidence="1" id="KW-0812">Transmembrane</keyword>
<feature type="transmembrane region" description="Helical" evidence="1">
    <location>
        <begin position="235"/>
        <end position="255"/>
    </location>
</feature>
<dbReference type="AlphaFoldDB" id="A0A2S9XC66"/>
<feature type="transmembrane region" description="Helical" evidence="1">
    <location>
        <begin position="204"/>
        <end position="223"/>
    </location>
</feature>
<feature type="transmembrane region" description="Helical" evidence="1">
    <location>
        <begin position="101"/>
        <end position="124"/>
    </location>
</feature>
<protein>
    <submittedName>
        <fullName evidence="2">Uncharacterized protein</fullName>
    </submittedName>
</protein>
<feature type="transmembrane region" description="Helical" evidence="1">
    <location>
        <begin position="23"/>
        <end position="43"/>
    </location>
</feature>
<feature type="transmembrane region" description="Helical" evidence="1">
    <location>
        <begin position="261"/>
        <end position="279"/>
    </location>
</feature>
<dbReference type="Proteomes" id="UP000237968">
    <property type="component" value="Unassembled WGS sequence"/>
</dbReference>